<dbReference type="GO" id="GO:0034475">
    <property type="term" value="P:U4 snRNA 3'-end processing"/>
    <property type="evidence" value="ECO:0007669"/>
    <property type="project" value="TreeGrafter"/>
</dbReference>
<gene>
    <name evidence="10" type="ORF">LOD99_11732</name>
</gene>
<dbReference type="InterPro" id="IPR050080">
    <property type="entry name" value="RNase_PH"/>
</dbReference>
<dbReference type="Gene3D" id="3.30.230.70">
    <property type="entry name" value="GHMP Kinase, N-terminal domain"/>
    <property type="match status" value="1"/>
</dbReference>
<proteinExistence type="inferred from homology"/>
<dbReference type="Proteomes" id="UP001165289">
    <property type="component" value="Unassembled WGS sequence"/>
</dbReference>
<dbReference type="GO" id="GO:0000176">
    <property type="term" value="C:nuclear exosome (RNase complex)"/>
    <property type="evidence" value="ECO:0007669"/>
    <property type="project" value="TreeGrafter"/>
</dbReference>
<evidence type="ECO:0000256" key="4">
    <source>
        <dbReference type="ARBA" id="ARBA00022490"/>
    </source>
</evidence>
<evidence type="ECO:0000256" key="7">
    <source>
        <dbReference type="ARBA" id="ARBA00022884"/>
    </source>
</evidence>
<dbReference type="InterPro" id="IPR020568">
    <property type="entry name" value="Ribosomal_Su5_D2-typ_SF"/>
</dbReference>
<comment type="caution">
    <text evidence="10">The sequence shown here is derived from an EMBL/GenBank/DDBJ whole genome shotgun (WGS) entry which is preliminary data.</text>
</comment>
<evidence type="ECO:0000313" key="11">
    <source>
        <dbReference type="Proteomes" id="UP001165289"/>
    </source>
</evidence>
<dbReference type="GO" id="GO:0016075">
    <property type="term" value="P:rRNA catabolic process"/>
    <property type="evidence" value="ECO:0007669"/>
    <property type="project" value="TreeGrafter"/>
</dbReference>
<dbReference type="CDD" id="cd11371">
    <property type="entry name" value="RNase_PH_MTR3"/>
    <property type="match status" value="1"/>
</dbReference>
<accession>A0AAV7JKC1</accession>
<dbReference type="EMBL" id="JAKMXF010000321">
    <property type="protein sequence ID" value="KAI6649366.1"/>
    <property type="molecule type" value="Genomic_DNA"/>
</dbReference>
<dbReference type="PANTHER" id="PTHR11953:SF2">
    <property type="entry name" value="EXOSOME COMPLEX COMPONENT MTR3"/>
    <property type="match status" value="1"/>
</dbReference>
<keyword evidence="5" id="KW-0698">rRNA processing</keyword>
<organism evidence="10 11">
    <name type="scientific">Oopsacas minuta</name>
    <dbReference type="NCBI Taxonomy" id="111878"/>
    <lineage>
        <taxon>Eukaryota</taxon>
        <taxon>Metazoa</taxon>
        <taxon>Porifera</taxon>
        <taxon>Hexactinellida</taxon>
        <taxon>Hexasterophora</taxon>
        <taxon>Lyssacinosida</taxon>
        <taxon>Leucopsacidae</taxon>
        <taxon>Oopsacas</taxon>
    </lineage>
</organism>
<dbReference type="InterPro" id="IPR027408">
    <property type="entry name" value="PNPase/RNase_PH_dom_sf"/>
</dbReference>
<comment type="subcellular location">
    <subcellularLocation>
        <location evidence="2">Cytoplasm</location>
    </subcellularLocation>
    <subcellularLocation>
        <location evidence="1">Nucleus</location>
    </subcellularLocation>
</comment>
<dbReference type="GO" id="GO:0003723">
    <property type="term" value="F:RNA binding"/>
    <property type="evidence" value="ECO:0007669"/>
    <property type="project" value="UniProtKB-KW"/>
</dbReference>
<dbReference type="GO" id="GO:0000177">
    <property type="term" value="C:cytoplasmic exosome (RNase complex)"/>
    <property type="evidence" value="ECO:0007669"/>
    <property type="project" value="TreeGrafter"/>
</dbReference>
<feature type="domain" description="Exoribonuclease phosphorolytic" evidence="9">
    <location>
        <begin position="36"/>
        <end position="168"/>
    </location>
</feature>
<keyword evidence="11" id="KW-1185">Reference proteome</keyword>
<dbReference type="PANTHER" id="PTHR11953">
    <property type="entry name" value="EXOSOME COMPLEX COMPONENT"/>
    <property type="match status" value="1"/>
</dbReference>
<evidence type="ECO:0000256" key="5">
    <source>
        <dbReference type="ARBA" id="ARBA00022552"/>
    </source>
</evidence>
<keyword evidence="7" id="KW-0694">RNA-binding</keyword>
<reference evidence="10 11" key="1">
    <citation type="journal article" date="2023" name="BMC Biol.">
        <title>The compact genome of the sponge Oopsacas minuta (Hexactinellida) is lacking key metazoan core genes.</title>
        <authorList>
            <person name="Santini S."/>
            <person name="Schenkelaars Q."/>
            <person name="Jourda C."/>
            <person name="Duchesne M."/>
            <person name="Belahbib H."/>
            <person name="Rocher C."/>
            <person name="Selva M."/>
            <person name="Riesgo A."/>
            <person name="Vervoort M."/>
            <person name="Leys S.P."/>
            <person name="Kodjabachian L."/>
            <person name="Le Bivic A."/>
            <person name="Borchiellini C."/>
            <person name="Claverie J.M."/>
            <person name="Renard E."/>
        </authorList>
    </citation>
    <scope>NUCLEOTIDE SEQUENCE [LARGE SCALE GENOMIC DNA]</scope>
    <source>
        <strain evidence="10">SPO-2</strain>
    </source>
</reference>
<dbReference type="AlphaFoldDB" id="A0AAV7JKC1"/>
<dbReference type="SUPFAM" id="SSF55666">
    <property type="entry name" value="Ribonuclease PH domain 2-like"/>
    <property type="match status" value="1"/>
</dbReference>
<evidence type="ECO:0000256" key="8">
    <source>
        <dbReference type="ARBA" id="ARBA00023242"/>
    </source>
</evidence>
<sequence length="262" mass="29280">MHTFYTTIPEQTHSWRTFDTNSASKNVSTPVRGDNDFRPVFFQLSAVSNARGSSYLEWGGNKILCSVFGPRENTLRRDEFSIKGRLVCEVSICPFSIPHTPNARQQSYIDTDRLSALLVSSLESSVCIDKYPKSQIEICLLFIETDTLSMSTAAVLSASLALIDARIEVWDITIACSCMIRSENSVKMDPSWSEITDSEYVGLLTLFYQPSLNVVSGVECEGELTNLQLVKGMDSCIEGCLQLKKYIEGKLKENILKSRAEK</sequence>
<dbReference type="SUPFAM" id="SSF54211">
    <property type="entry name" value="Ribosomal protein S5 domain 2-like"/>
    <property type="match status" value="1"/>
</dbReference>
<evidence type="ECO:0000256" key="3">
    <source>
        <dbReference type="ARBA" id="ARBA00006678"/>
    </source>
</evidence>
<comment type="similarity">
    <text evidence="3">Belongs to the RNase PH family.</text>
</comment>
<evidence type="ECO:0000256" key="1">
    <source>
        <dbReference type="ARBA" id="ARBA00004123"/>
    </source>
</evidence>
<keyword evidence="4" id="KW-0963">Cytoplasm</keyword>
<dbReference type="GO" id="GO:0005730">
    <property type="term" value="C:nucleolus"/>
    <property type="evidence" value="ECO:0007669"/>
    <property type="project" value="TreeGrafter"/>
</dbReference>
<evidence type="ECO:0000259" key="9">
    <source>
        <dbReference type="Pfam" id="PF01138"/>
    </source>
</evidence>
<dbReference type="InterPro" id="IPR001247">
    <property type="entry name" value="ExoRNase_PH_dom1"/>
</dbReference>
<name>A0AAV7JKC1_9METZ</name>
<dbReference type="Pfam" id="PF01138">
    <property type="entry name" value="RNase_PH"/>
    <property type="match status" value="1"/>
</dbReference>
<dbReference type="GO" id="GO:0006364">
    <property type="term" value="P:rRNA processing"/>
    <property type="evidence" value="ECO:0007669"/>
    <property type="project" value="UniProtKB-KW"/>
</dbReference>
<evidence type="ECO:0000256" key="2">
    <source>
        <dbReference type="ARBA" id="ARBA00004496"/>
    </source>
</evidence>
<keyword evidence="8" id="KW-0539">Nucleus</keyword>
<keyword evidence="6" id="KW-0271">Exosome</keyword>
<evidence type="ECO:0000313" key="10">
    <source>
        <dbReference type="EMBL" id="KAI6649366.1"/>
    </source>
</evidence>
<dbReference type="InterPro" id="IPR036345">
    <property type="entry name" value="ExoRNase_PH_dom2_sf"/>
</dbReference>
<protein>
    <recommendedName>
        <fullName evidence="9">Exoribonuclease phosphorolytic domain-containing protein</fullName>
    </recommendedName>
</protein>
<evidence type="ECO:0000256" key="6">
    <source>
        <dbReference type="ARBA" id="ARBA00022835"/>
    </source>
</evidence>
<dbReference type="GO" id="GO:0071028">
    <property type="term" value="P:nuclear mRNA surveillance"/>
    <property type="evidence" value="ECO:0007669"/>
    <property type="project" value="TreeGrafter"/>
</dbReference>
<dbReference type="GO" id="GO:0071051">
    <property type="term" value="P:poly(A)-dependent snoRNA 3'-end processing"/>
    <property type="evidence" value="ECO:0007669"/>
    <property type="project" value="TreeGrafter"/>
</dbReference>